<feature type="transmembrane region" description="Helical" evidence="1">
    <location>
        <begin position="20"/>
        <end position="40"/>
    </location>
</feature>
<keyword evidence="1" id="KW-0812">Transmembrane</keyword>
<proteinExistence type="predicted"/>
<keyword evidence="1" id="KW-1133">Transmembrane helix</keyword>
<name>A0A2H0X9L7_UNCKA</name>
<gene>
    <name evidence="2" type="ORF">COT51_01830</name>
</gene>
<sequence length="60" mass="7118">MSRELLIVLKASLKFLWVYHQLLFEFGSLLYVLLFIISLFSSSNLLNQFRNTCFSPRVFI</sequence>
<evidence type="ECO:0000256" key="1">
    <source>
        <dbReference type="SAM" id="Phobius"/>
    </source>
</evidence>
<protein>
    <submittedName>
        <fullName evidence="2">Uncharacterized protein</fullName>
    </submittedName>
</protein>
<keyword evidence="1" id="KW-0472">Membrane</keyword>
<dbReference type="EMBL" id="PEYV01000029">
    <property type="protein sequence ID" value="PIS21627.1"/>
    <property type="molecule type" value="Genomic_DNA"/>
</dbReference>
<accession>A0A2H0X9L7</accession>
<reference evidence="3" key="1">
    <citation type="submission" date="2017-09" db="EMBL/GenBank/DDBJ databases">
        <title>Depth-based differentiation of microbial function through sediment-hosted aquifers and enrichment of novel symbionts in the deep terrestrial subsurface.</title>
        <authorList>
            <person name="Probst A.J."/>
            <person name="Ladd B."/>
            <person name="Jarett J.K."/>
            <person name="Geller-Mcgrath D.E."/>
            <person name="Sieber C.M.K."/>
            <person name="Emerson J.B."/>
            <person name="Anantharaman K."/>
            <person name="Thomas B.C."/>
            <person name="Malmstrom R."/>
            <person name="Stieglmeier M."/>
            <person name="Klingl A."/>
            <person name="Woyke T."/>
            <person name="Ryan C.M."/>
            <person name="Banfield J.F."/>
        </authorList>
    </citation>
    <scope>NUCLEOTIDE SEQUENCE [LARGE SCALE GENOMIC DNA]</scope>
</reference>
<evidence type="ECO:0000313" key="3">
    <source>
        <dbReference type="Proteomes" id="UP000231098"/>
    </source>
</evidence>
<organism evidence="2 3">
    <name type="scientific">candidate division WWE3 bacterium CG08_land_8_20_14_0_20_41_15</name>
    <dbReference type="NCBI Taxonomy" id="1975086"/>
    <lineage>
        <taxon>Bacteria</taxon>
        <taxon>Katanobacteria</taxon>
    </lineage>
</organism>
<evidence type="ECO:0000313" key="2">
    <source>
        <dbReference type="EMBL" id="PIS21627.1"/>
    </source>
</evidence>
<dbReference type="Proteomes" id="UP000231098">
    <property type="component" value="Unassembled WGS sequence"/>
</dbReference>
<comment type="caution">
    <text evidence="2">The sequence shown here is derived from an EMBL/GenBank/DDBJ whole genome shotgun (WGS) entry which is preliminary data.</text>
</comment>
<dbReference type="AlphaFoldDB" id="A0A2H0X9L7"/>